<evidence type="ECO:0008006" key="3">
    <source>
        <dbReference type="Google" id="ProtNLM"/>
    </source>
</evidence>
<dbReference type="HOGENOM" id="CLU_075906_0_0_1"/>
<name>E3N0H4_CAERE</name>
<dbReference type="EMBL" id="DS268505">
    <property type="protein sequence ID" value="EFP13401.1"/>
    <property type="molecule type" value="Genomic_DNA"/>
</dbReference>
<dbReference type="AlphaFoldDB" id="E3N0H4"/>
<sequence length="318" mass="37560">MTTDYYKYPIRVNVELKPANYQGLYHTTFPIPSIAGFHDSQIGVYLTRHGNSCVVSGKIRLVGSKEALVRTRYCVEVVNRDEEESEIFEKEYAFELGKEYNLMDSFFLLDIFDEEDGWINNGILKIKFGIYAYAIYEQNIWFFNFNDSIFDAKDAQQSILLLKKNSDKNIECNKQLLVFHSSRFARCLPYTDSRMTLSPNVDMNLLNICIQMAHGVQMRCKSTTLNYVIQIAQYLRLRNVKIYCERQLIHEYSHLKVTSKKILFACRYDLHRYLNFYLQKLESFKDFQEVLKKADIQIMSTESMKLCIKYFVGNEKWE</sequence>
<dbReference type="CTD" id="9828044"/>
<dbReference type="InParanoid" id="E3N0H4"/>
<evidence type="ECO:0000313" key="1">
    <source>
        <dbReference type="EMBL" id="EFP13401.1"/>
    </source>
</evidence>
<gene>
    <name evidence="1" type="ORF">CRE_11346</name>
</gene>
<organism evidence="2">
    <name type="scientific">Caenorhabditis remanei</name>
    <name type="common">Caenorhabditis vulgaris</name>
    <dbReference type="NCBI Taxonomy" id="31234"/>
    <lineage>
        <taxon>Eukaryota</taxon>
        <taxon>Metazoa</taxon>
        <taxon>Ecdysozoa</taxon>
        <taxon>Nematoda</taxon>
        <taxon>Chromadorea</taxon>
        <taxon>Rhabditida</taxon>
        <taxon>Rhabditina</taxon>
        <taxon>Rhabditomorpha</taxon>
        <taxon>Rhabditoidea</taxon>
        <taxon>Rhabditidae</taxon>
        <taxon>Peloderinae</taxon>
        <taxon>Caenorhabditis</taxon>
    </lineage>
</organism>
<dbReference type="OrthoDB" id="5908940at2759"/>
<dbReference type="Proteomes" id="UP000008281">
    <property type="component" value="Unassembled WGS sequence"/>
</dbReference>
<proteinExistence type="predicted"/>
<dbReference type="GeneID" id="9828044"/>
<protein>
    <recommendedName>
        <fullName evidence="3">BTB domain-containing protein</fullName>
    </recommendedName>
</protein>
<reference evidence="1" key="1">
    <citation type="submission" date="2007-07" db="EMBL/GenBank/DDBJ databases">
        <title>PCAP assembly of the Caenorhabditis remanei genome.</title>
        <authorList>
            <consortium name="The Caenorhabditis remanei Sequencing Consortium"/>
            <person name="Wilson R.K."/>
        </authorList>
    </citation>
    <scope>NUCLEOTIDE SEQUENCE [LARGE SCALE GENOMIC DNA]</scope>
    <source>
        <strain evidence="1">PB4641</strain>
    </source>
</reference>
<dbReference type="RefSeq" id="XP_003098107.2">
    <property type="nucleotide sequence ID" value="XM_003098059.2"/>
</dbReference>
<dbReference type="SUPFAM" id="SSF54695">
    <property type="entry name" value="POZ domain"/>
    <property type="match status" value="1"/>
</dbReference>
<dbReference type="InterPro" id="IPR011333">
    <property type="entry name" value="SKP1/BTB/POZ_sf"/>
</dbReference>
<dbReference type="KEGG" id="crq:GCK72_021626"/>
<keyword evidence="2" id="KW-1185">Reference proteome</keyword>
<accession>E3N0H4</accession>
<evidence type="ECO:0000313" key="2">
    <source>
        <dbReference type="Proteomes" id="UP000008281"/>
    </source>
</evidence>
<dbReference type="eggNOG" id="ENOG502TK38">
    <property type="taxonomic scope" value="Eukaryota"/>
</dbReference>
<dbReference type="OMA" id="NICIQMA"/>